<dbReference type="Proteomes" id="UP000663834">
    <property type="component" value="Unassembled WGS sequence"/>
</dbReference>
<dbReference type="EMBL" id="CAJOBJ010083837">
    <property type="protein sequence ID" value="CAF4512370.1"/>
    <property type="molecule type" value="Genomic_DNA"/>
</dbReference>
<sequence>MPPVIEPDLSIDEENDENDQNEEKINRDTKVSIDVKSTLDPTRILTHSDTNRNGQI</sequence>
<dbReference type="EMBL" id="CAJNOW010014979">
    <property type="protein sequence ID" value="CAF1637758.1"/>
    <property type="molecule type" value="Genomic_DNA"/>
</dbReference>
<organism evidence="2 4">
    <name type="scientific">Rotaria magnacalcarata</name>
    <dbReference type="NCBI Taxonomy" id="392030"/>
    <lineage>
        <taxon>Eukaryota</taxon>
        <taxon>Metazoa</taxon>
        <taxon>Spiralia</taxon>
        <taxon>Gnathifera</taxon>
        <taxon>Rotifera</taxon>
        <taxon>Eurotatoria</taxon>
        <taxon>Bdelloidea</taxon>
        <taxon>Philodinida</taxon>
        <taxon>Philodinidae</taxon>
        <taxon>Rotaria</taxon>
    </lineage>
</organism>
<evidence type="ECO:0000256" key="1">
    <source>
        <dbReference type="SAM" id="MobiDB-lite"/>
    </source>
</evidence>
<proteinExistence type="predicted"/>
<evidence type="ECO:0000313" key="3">
    <source>
        <dbReference type="EMBL" id="CAF4512370.1"/>
    </source>
</evidence>
<evidence type="ECO:0000313" key="2">
    <source>
        <dbReference type="EMBL" id="CAF1637758.1"/>
    </source>
</evidence>
<feature type="compositionally biased region" description="Acidic residues" evidence="1">
    <location>
        <begin position="9"/>
        <end position="20"/>
    </location>
</feature>
<accession>A0A816DIQ4</accession>
<feature type="non-terminal residue" evidence="2">
    <location>
        <position position="56"/>
    </location>
</feature>
<comment type="caution">
    <text evidence="2">The sequence shown here is derived from an EMBL/GenBank/DDBJ whole genome shotgun (WGS) entry which is preliminary data.</text>
</comment>
<gene>
    <name evidence="3" type="ORF">GIL414_LOCUS35232</name>
    <name evidence="2" type="ORF">KQP761_LOCUS27453</name>
</gene>
<feature type="region of interest" description="Disordered" evidence="1">
    <location>
        <begin position="1"/>
        <end position="29"/>
    </location>
</feature>
<name>A0A816DIQ4_9BILA</name>
<dbReference type="AlphaFoldDB" id="A0A816DIQ4"/>
<dbReference type="Proteomes" id="UP000681720">
    <property type="component" value="Unassembled WGS sequence"/>
</dbReference>
<evidence type="ECO:0000313" key="4">
    <source>
        <dbReference type="Proteomes" id="UP000663834"/>
    </source>
</evidence>
<protein>
    <submittedName>
        <fullName evidence="2">Uncharacterized protein</fullName>
    </submittedName>
</protein>
<reference evidence="2" key="1">
    <citation type="submission" date="2021-02" db="EMBL/GenBank/DDBJ databases">
        <authorList>
            <person name="Nowell W R."/>
        </authorList>
    </citation>
    <scope>NUCLEOTIDE SEQUENCE</scope>
</reference>